<keyword evidence="2" id="KW-1185">Reference proteome</keyword>
<gene>
    <name evidence="1" type="ORF">SAMN02983006_02477</name>
</gene>
<dbReference type="STRING" id="29563.SAMN02983006_02477"/>
<protein>
    <submittedName>
        <fullName evidence="1">CRISPR-associated protein, Csh2 family</fullName>
    </submittedName>
</protein>
<dbReference type="RefSeq" id="WP_089862487.1">
    <property type="nucleotide sequence ID" value="NZ_FOTI01000047.1"/>
</dbReference>
<dbReference type="AlphaFoldDB" id="A0A1I4M1L7"/>
<dbReference type="InterPro" id="IPR006482">
    <property type="entry name" value="Cas7_Csh2/Csh2"/>
</dbReference>
<dbReference type="GO" id="GO:0043571">
    <property type="term" value="P:maintenance of CRISPR repeat elements"/>
    <property type="evidence" value="ECO:0007669"/>
    <property type="project" value="InterPro"/>
</dbReference>
<reference evidence="1 2" key="1">
    <citation type="submission" date="2016-10" db="EMBL/GenBank/DDBJ databases">
        <authorList>
            <person name="de Groot N.N."/>
        </authorList>
    </citation>
    <scope>NUCLEOTIDE SEQUENCE [LARGE SCALE GENOMIC DNA]</scope>
    <source>
        <strain evidence="1 2">ATCC 51327</strain>
    </source>
</reference>
<name>A0A1I4M1L7_9FIRM</name>
<dbReference type="InterPro" id="IPR013419">
    <property type="entry name" value="CRISPR-assoc_prot_Cas7/Csh2"/>
</dbReference>
<evidence type="ECO:0000313" key="1">
    <source>
        <dbReference type="EMBL" id="SFL97151.1"/>
    </source>
</evidence>
<organism evidence="1 2">
    <name type="scientific">Halanaerobium salsuginis</name>
    <dbReference type="NCBI Taxonomy" id="29563"/>
    <lineage>
        <taxon>Bacteria</taxon>
        <taxon>Bacillati</taxon>
        <taxon>Bacillota</taxon>
        <taxon>Clostridia</taxon>
        <taxon>Halanaerobiales</taxon>
        <taxon>Halanaerobiaceae</taxon>
        <taxon>Halanaerobium</taxon>
    </lineage>
</organism>
<dbReference type="OrthoDB" id="9776792at2"/>
<sequence>MAVIDKRSELIFLYDIKDANPNGDPLDANKPRIDEETGINLVTDVRLKRTIRDYLFDYKGFNGENNKDIFVREIKNDDKTIQDGKARAKDFKEDPKKVIEQCIDVRLFGGVIPLTGDSITYTGPVQFQMGRSFHKVELNYIKGTGAFASGSGKSKKTFREEYVVPYSLIGFYGIINENAAQSTQLTKADLELLVEAIWKGTKNLITRSKVGQTPRLLLKVNYSEENYFIGELKNYLKLATELREEEIRDVSDYKLDITDLLAVIKANSDKIANIEYKINPRVELISSDQKVDLAELDLFKEMKI</sequence>
<dbReference type="NCBIfam" id="TIGR02590">
    <property type="entry name" value="cas_Csh2"/>
    <property type="match status" value="1"/>
</dbReference>
<dbReference type="Pfam" id="PF05107">
    <property type="entry name" value="Cas_Cas7"/>
    <property type="match status" value="1"/>
</dbReference>
<evidence type="ECO:0000313" key="2">
    <source>
        <dbReference type="Proteomes" id="UP000199006"/>
    </source>
</evidence>
<dbReference type="Proteomes" id="UP000199006">
    <property type="component" value="Unassembled WGS sequence"/>
</dbReference>
<proteinExistence type="predicted"/>
<dbReference type="NCBIfam" id="TIGR01595">
    <property type="entry name" value="cas_CT1132"/>
    <property type="match status" value="1"/>
</dbReference>
<accession>A0A1I4M1L7</accession>
<dbReference type="EMBL" id="FOTI01000047">
    <property type="protein sequence ID" value="SFL97151.1"/>
    <property type="molecule type" value="Genomic_DNA"/>
</dbReference>